<proteinExistence type="inferred from homology"/>
<dbReference type="InterPro" id="IPR032677">
    <property type="entry name" value="GTP_cyclohydro_II"/>
</dbReference>
<dbReference type="RefSeq" id="WP_309204424.1">
    <property type="nucleotide sequence ID" value="NZ_CP133548.1"/>
</dbReference>
<evidence type="ECO:0000256" key="5">
    <source>
        <dbReference type="ARBA" id="ARBA00022801"/>
    </source>
</evidence>
<dbReference type="EMBL" id="CP133548">
    <property type="protein sequence ID" value="WMS89164.1"/>
    <property type="molecule type" value="Genomic_DNA"/>
</dbReference>
<feature type="binding site" evidence="9">
    <location>
        <begin position="49"/>
        <end position="53"/>
    </location>
    <ligand>
        <name>GTP</name>
        <dbReference type="ChEBI" id="CHEBI:37565"/>
    </ligand>
</feature>
<feature type="active site" description="Proton acceptor" evidence="9">
    <location>
        <position position="126"/>
    </location>
</feature>
<comment type="cofactor">
    <cofactor evidence="9">
        <name>Zn(2+)</name>
        <dbReference type="ChEBI" id="CHEBI:29105"/>
    </cofactor>
    <text evidence="9">Binds 1 zinc ion per subunit.</text>
</comment>
<dbReference type="AlphaFoldDB" id="A0AA51RX69"/>
<dbReference type="InterPro" id="IPR000926">
    <property type="entry name" value="RibA"/>
</dbReference>
<evidence type="ECO:0000256" key="2">
    <source>
        <dbReference type="ARBA" id="ARBA00022619"/>
    </source>
</evidence>
<feature type="binding site" evidence="9">
    <location>
        <position position="65"/>
    </location>
    <ligand>
        <name>Zn(2+)</name>
        <dbReference type="ChEBI" id="CHEBI:29105"/>
        <note>catalytic</note>
    </ligand>
</feature>
<dbReference type="GO" id="GO:0009231">
    <property type="term" value="P:riboflavin biosynthetic process"/>
    <property type="evidence" value="ECO:0007669"/>
    <property type="project" value="UniProtKB-UniRule"/>
</dbReference>
<feature type="binding site" evidence="9">
    <location>
        <position position="67"/>
    </location>
    <ligand>
        <name>Zn(2+)</name>
        <dbReference type="ChEBI" id="CHEBI:29105"/>
        <note>catalytic</note>
    </ligand>
</feature>
<dbReference type="CDD" id="cd00641">
    <property type="entry name" value="GTP_cyclohydro2"/>
    <property type="match status" value="1"/>
</dbReference>
<evidence type="ECO:0000259" key="10">
    <source>
        <dbReference type="Pfam" id="PF00925"/>
    </source>
</evidence>
<feature type="binding site" evidence="9">
    <location>
        <begin position="92"/>
        <end position="94"/>
    </location>
    <ligand>
        <name>GTP</name>
        <dbReference type="ChEBI" id="CHEBI:37565"/>
    </ligand>
</feature>
<dbReference type="GO" id="GO:0003935">
    <property type="term" value="F:GTP cyclohydrolase II activity"/>
    <property type="evidence" value="ECO:0007669"/>
    <property type="project" value="UniProtKB-UniRule"/>
</dbReference>
<dbReference type="KEGG" id="plei:Q9312_09695"/>
<evidence type="ECO:0000256" key="4">
    <source>
        <dbReference type="ARBA" id="ARBA00022741"/>
    </source>
</evidence>
<reference evidence="11 12" key="1">
    <citation type="submission" date="2023-08" db="EMBL/GenBank/DDBJ databases">
        <title>Pleionea litopenaei sp. nov., isolated from stomach of juvenile Litopenaeus vannamei.</title>
        <authorList>
            <person name="Rho A.M."/>
            <person name="Hwang C.Y."/>
        </authorList>
    </citation>
    <scope>NUCLEOTIDE SEQUENCE [LARGE SCALE GENOMIC DNA]</scope>
    <source>
        <strain evidence="11 12">HL-JVS1</strain>
    </source>
</reference>
<dbReference type="GO" id="GO:0005525">
    <property type="term" value="F:GTP binding"/>
    <property type="evidence" value="ECO:0007669"/>
    <property type="project" value="UniProtKB-KW"/>
</dbReference>
<evidence type="ECO:0000313" key="12">
    <source>
        <dbReference type="Proteomes" id="UP001239782"/>
    </source>
</evidence>
<evidence type="ECO:0000256" key="6">
    <source>
        <dbReference type="ARBA" id="ARBA00022833"/>
    </source>
</evidence>
<comment type="similarity">
    <text evidence="9">Belongs to the GTP cyclohydrolase II family.</text>
</comment>
<feature type="binding site" evidence="9">
    <location>
        <position position="54"/>
    </location>
    <ligand>
        <name>Zn(2+)</name>
        <dbReference type="ChEBI" id="CHEBI:29105"/>
        <note>catalytic</note>
    </ligand>
</feature>
<dbReference type="GO" id="GO:0008270">
    <property type="term" value="F:zinc ion binding"/>
    <property type="evidence" value="ECO:0007669"/>
    <property type="project" value="UniProtKB-UniRule"/>
</dbReference>
<evidence type="ECO:0000256" key="1">
    <source>
        <dbReference type="ARBA" id="ARBA00004853"/>
    </source>
</evidence>
<evidence type="ECO:0000256" key="7">
    <source>
        <dbReference type="ARBA" id="ARBA00023134"/>
    </source>
</evidence>
<keyword evidence="2 9" id="KW-0686">Riboflavin biosynthesis</keyword>
<dbReference type="Pfam" id="PF00925">
    <property type="entry name" value="GTP_cyclohydro2"/>
    <property type="match status" value="1"/>
</dbReference>
<evidence type="ECO:0000256" key="3">
    <source>
        <dbReference type="ARBA" id="ARBA00022723"/>
    </source>
</evidence>
<protein>
    <recommendedName>
        <fullName evidence="9">GTP cyclohydrolase-2</fullName>
        <ecNumber evidence="9">3.5.4.25</ecNumber>
    </recommendedName>
    <alternativeName>
        <fullName evidence="9">GTP cyclohydrolase II</fullName>
    </alternativeName>
</protein>
<keyword evidence="7 9" id="KW-0342">GTP-binding</keyword>
<dbReference type="EC" id="3.5.4.25" evidence="9"/>
<dbReference type="PANTHER" id="PTHR21327">
    <property type="entry name" value="GTP CYCLOHYDROLASE II-RELATED"/>
    <property type="match status" value="1"/>
</dbReference>
<keyword evidence="4 9" id="KW-0547">Nucleotide-binding</keyword>
<feature type="binding site" evidence="9">
    <location>
        <position position="70"/>
    </location>
    <ligand>
        <name>GTP</name>
        <dbReference type="ChEBI" id="CHEBI:37565"/>
    </ligand>
</feature>
<feature type="binding site" evidence="9">
    <location>
        <position position="154"/>
    </location>
    <ligand>
        <name>GTP</name>
        <dbReference type="ChEBI" id="CHEBI:37565"/>
    </ligand>
</feature>
<dbReference type="NCBIfam" id="TIGR00505">
    <property type="entry name" value="ribA"/>
    <property type="match status" value="1"/>
</dbReference>
<feature type="binding site" evidence="9">
    <location>
        <position position="114"/>
    </location>
    <ligand>
        <name>GTP</name>
        <dbReference type="ChEBI" id="CHEBI:37565"/>
    </ligand>
</feature>
<sequence>MSLVDAAKAKLPTQWGEFEIHALEDKDSQKEHVALTMGDLSGDEPVLVRVHSECLTGDALFSMRCDCGPQLEAALQKISEAGRGVLLYLRQEGRGIGLVNKIRAYALQDQGMDTVEANESLGFAADARDFTLAGRTLQALQVSKIKLMTNNPRKVAALEEAGIDVVERVPMKYGKNPHNEKYLSTKHGKLGHLF</sequence>
<feature type="binding site" evidence="9">
    <location>
        <position position="149"/>
    </location>
    <ligand>
        <name>GTP</name>
        <dbReference type="ChEBI" id="CHEBI:37565"/>
    </ligand>
</feature>
<comment type="pathway">
    <text evidence="1 9">Cofactor biosynthesis; riboflavin biosynthesis; 5-amino-6-(D-ribitylamino)uracil from GTP: step 1/4.</text>
</comment>
<dbReference type="HAMAP" id="MF_00179">
    <property type="entry name" value="RibA"/>
    <property type="match status" value="1"/>
</dbReference>
<comment type="catalytic activity">
    <reaction evidence="8 9">
        <text>GTP + 4 H2O = 2,5-diamino-6-hydroxy-4-(5-phosphoribosylamino)-pyrimidine + formate + 2 phosphate + 3 H(+)</text>
        <dbReference type="Rhea" id="RHEA:23704"/>
        <dbReference type="ChEBI" id="CHEBI:15377"/>
        <dbReference type="ChEBI" id="CHEBI:15378"/>
        <dbReference type="ChEBI" id="CHEBI:15740"/>
        <dbReference type="ChEBI" id="CHEBI:37565"/>
        <dbReference type="ChEBI" id="CHEBI:43474"/>
        <dbReference type="ChEBI" id="CHEBI:58614"/>
        <dbReference type="EC" id="3.5.4.25"/>
    </reaction>
</comment>
<accession>A0AA51RX69</accession>
<comment type="function">
    <text evidence="9">Catalyzes the conversion of GTP to 2,5-diamino-6-ribosylamino-4(3H)-pyrimidinone 5'-phosphate (DARP), formate and pyrophosphate.</text>
</comment>
<dbReference type="PANTHER" id="PTHR21327:SF18">
    <property type="entry name" value="3,4-DIHYDROXY-2-BUTANONE 4-PHOSPHATE SYNTHASE"/>
    <property type="match status" value="1"/>
</dbReference>
<evidence type="ECO:0000256" key="9">
    <source>
        <dbReference type="HAMAP-Rule" id="MF_00179"/>
    </source>
</evidence>
<dbReference type="Gene3D" id="3.40.50.10990">
    <property type="entry name" value="GTP cyclohydrolase II"/>
    <property type="match status" value="1"/>
</dbReference>
<feature type="active site" description="Nucleophile" evidence="9">
    <location>
        <position position="128"/>
    </location>
</feature>
<dbReference type="FunFam" id="3.40.50.10990:FF:000002">
    <property type="entry name" value="GTP cyclohydrolase-2"/>
    <property type="match status" value="1"/>
</dbReference>
<name>A0AA51RX69_9GAMM</name>
<dbReference type="NCBIfam" id="NF001591">
    <property type="entry name" value="PRK00393.1"/>
    <property type="match status" value="1"/>
</dbReference>
<keyword evidence="5 9" id="KW-0378">Hydrolase</keyword>
<keyword evidence="6 9" id="KW-0862">Zinc</keyword>
<feature type="domain" description="GTP cyclohydrolase II" evidence="10">
    <location>
        <begin position="7"/>
        <end position="170"/>
    </location>
</feature>
<keyword evidence="12" id="KW-1185">Reference proteome</keyword>
<keyword evidence="3 9" id="KW-0479">Metal-binding</keyword>
<evidence type="ECO:0000256" key="8">
    <source>
        <dbReference type="ARBA" id="ARBA00049295"/>
    </source>
</evidence>
<organism evidence="11 12">
    <name type="scientific">Pleionea litopenaei</name>
    <dbReference type="NCBI Taxonomy" id="3070815"/>
    <lineage>
        <taxon>Bacteria</taxon>
        <taxon>Pseudomonadati</taxon>
        <taxon>Pseudomonadota</taxon>
        <taxon>Gammaproteobacteria</taxon>
        <taxon>Oceanospirillales</taxon>
        <taxon>Pleioneaceae</taxon>
        <taxon>Pleionea</taxon>
    </lineage>
</organism>
<gene>
    <name evidence="9 11" type="primary">ribA</name>
    <name evidence="11" type="ORF">Q9312_09695</name>
</gene>
<dbReference type="Proteomes" id="UP001239782">
    <property type="component" value="Chromosome"/>
</dbReference>
<dbReference type="SUPFAM" id="SSF142695">
    <property type="entry name" value="RibA-like"/>
    <property type="match status" value="1"/>
</dbReference>
<dbReference type="GO" id="GO:0005829">
    <property type="term" value="C:cytosol"/>
    <property type="evidence" value="ECO:0007669"/>
    <property type="project" value="TreeGrafter"/>
</dbReference>
<evidence type="ECO:0000313" key="11">
    <source>
        <dbReference type="EMBL" id="WMS89164.1"/>
    </source>
</evidence>
<dbReference type="InterPro" id="IPR036144">
    <property type="entry name" value="RibA-like_sf"/>
</dbReference>